<name>A0A7S7LWC4_9BACT</name>
<keyword evidence="1" id="KW-0472">Membrane</keyword>
<dbReference type="RefSeq" id="WP_194370722.1">
    <property type="nucleotide sequence ID" value="NZ_CP054492.1"/>
</dbReference>
<dbReference type="AlphaFoldDB" id="A0A7S7LWC4"/>
<accession>A0A7S7LWC4</accession>
<dbReference type="KEGG" id="sbal:HUE88_02425"/>
<feature type="transmembrane region" description="Helical" evidence="1">
    <location>
        <begin position="37"/>
        <end position="54"/>
    </location>
</feature>
<gene>
    <name evidence="3" type="ORF">HUE88_02425</name>
</gene>
<reference evidence="3 4" key="1">
    <citation type="submission" date="2020-05" db="EMBL/GenBank/DDBJ databases">
        <title>Sulfurimonas marisnigri, sp. nov., and Sulfurimonas baltica, sp. nov., manganese oxide reducing chemolithoautotrophs of the class Epsilonproteobacteria isolated from the pelagic redoxclines of the Black and Baltic Seas and emended description of the genus Sulfurimonas.</title>
        <authorList>
            <person name="Henkel J.V."/>
            <person name="Laudan C."/>
            <person name="Werner J."/>
            <person name="Neu T."/>
            <person name="Plewe S."/>
            <person name="Sproer C."/>
            <person name="Bunk B."/>
            <person name="Schulz-Vogt H.N."/>
        </authorList>
    </citation>
    <scope>NUCLEOTIDE SEQUENCE [LARGE SCALE GENOMIC DNA]</scope>
    <source>
        <strain evidence="3 4">GD2</strain>
    </source>
</reference>
<feature type="transmembrane region" description="Helical" evidence="1">
    <location>
        <begin position="12"/>
        <end position="31"/>
    </location>
</feature>
<keyword evidence="4" id="KW-1185">Reference proteome</keyword>
<evidence type="ECO:0000259" key="2">
    <source>
        <dbReference type="Pfam" id="PF11127"/>
    </source>
</evidence>
<proteinExistence type="predicted"/>
<keyword evidence="1" id="KW-0812">Transmembrane</keyword>
<sequence>MCFNAGKVDRIVRVVAGLGLIAYGIVTANMIVAGIGAIPLLTGLVGFCPFYPMLKINTGCKK</sequence>
<evidence type="ECO:0000313" key="3">
    <source>
        <dbReference type="EMBL" id="QOY52566.1"/>
    </source>
</evidence>
<dbReference type="Proteomes" id="UP000593994">
    <property type="component" value="Chromosome"/>
</dbReference>
<evidence type="ECO:0000256" key="1">
    <source>
        <dbReference type="SAM" id="Phobius"/>
    </source>
</evidence>
<dbReference type="EMBL" id="CP054492">
    <property type="protein sequence ID" value="QOY52566.1"/>
    <property type="molecule type" value="Genomic_DNA"/>
</dbReference>
<evidence type="ECO:0000313" key="4">
    <source>
        <dbReference type="Proteomes" id="UP000593994"/>
    </source>
</evidence>
<keyword evidence="1" id="KW-1133">Transmembrane helix</keyword>
<protein>
    <submittedName>
        <fullName evidence="3">DUF2892 domain-containing protein</fullName>
    </submittedName>
</protein>
<feature type="domain" description="Inner membrane protein YgaP-like transmembrane" evidence="2">
    <location>
        <begin position="3"/>
        <end position="61"/>
    </location>
</feature>
<dbReference type="Pfam" id="PF11127">
    <property type="entry name" value="YgaP-like_TM"/>
    <property type="match status" value="1"/>
</dbReference>
<organism evidence="3 4">
    <name type="scientific">Candidatus Sulfurimonas baltica</name>
    <dbReference type="NCBI Taxonomy" id="2740404"/>
    <lineage>
        <taxon>Bacteria</taxon>
        <taxon>Pseudomonadati</taxon>
        <taxon>Campylobacterota</taxon>
        <taxon>Epsilonproteobacteria</taxon>
        <taxon>Campylobacterales</taxon>
        <taxon>Sulfurimonadaceae</taxon>
        <taxon>Sulfurimonas</taxon>
    </lineage>
</organism>
<dbReference type="InterPro" id="IPR021309">
    <property type="entry name" value="YgaP-like_TM"/>
</dbReference>